<dbReference type="CDD" id="cd02440">
    <property type="entry name" value="AdoMet_MTases"/>
    <property type="match status" value="1"/>
</dbReference>
<sequence>MRSLMAEVPQHVRKFLFRSTDTRNSTSSECLEVLIPEVVSPSYGMYTWPCAPVLAQYVWHHRHSFANRTVLEIGAGTALPGIVAAKCGAQVILSDSGQLPKCLRNCQVSCQANNLARAVAVIGLTWGVFTPELLHLGPVDIILGSDCFYDPAVFEDILVTVSYILEHNPGAQFICSYQERASDWSLEHLLHKWNLSCSQLPLSSFDADATNIADSNLPGSHTVHVFQITRCPNT</sequence>
<reference evidence="5" key="1">
    <citation type="submission" date="2023-10" db="EMBL/GenBank/DDBJ databases">
        <title>Genome assemblies of two species of porcelain crab, Petrolisthes cinctipes and Petrolisthes manimaculis (Anomura: Porcellanidae).</title>
        <authorList>
            <person name="Angst P."/>
        </authorList>
    </citation>
    <scope>NUCLEOTIDE SEQUENCE</scope>
    <source>
        <strain evidence="5">PB745_01</strain>
        <tissue evidence="5">Gill</tissue>
    </source>
</reference>
<name>A0AAE1GFE6_PETCI</name>
<organism evidence="5 6">
    <name type="scientific">Petrolisthes cinctipes</name>
    <name type="common">Flat porcelain crab</name>
    <dbReference type="NCBI Taxonomy" id="88211"/>
    <lineage>
        <taxon>Eukaryota</taxon>
        <taxon>Metazoa</taxon>
        <taxon>Ecdysozoa</taxon>
        <taxon>Arthropoda</taxon>
        <taxon>Crustacea</taxon>
        <taxon>Multicrustacea</taxon>
        <taxon>Malacostraca</taxon>
        <taxon>Eumalacostraca</taxon>
        <taxon>Eucarida</taxon>
        <taxon>Decapoda</taxon>
        <taxon>Pleocyemata</taxon>
        <taxon>Anomura</taxon>
        <taxon>Galatheoidea</taxon>
        <taxon>Porcellanidae</taxon>
        <taxon>Petrolisthes</taxon>
    </lineage>
</organism>
<keyword evidence="1" id="KW-0489">Methyltransferase</keyword>
<dbReference type="Gene3D" id="3.40.50.150">
    <property type="entry name" value="Vaccinia Virus protein VP39"/>
    <property type="match status" value="1"/>
</dbReference>
<accession>A0AAE1GFE6</accession>
<evidence type="ECO:0000313" key="6">
    <source>
        <dbReference type="Proteomes" id="UP001286313"/>
    </source>
</evidence>
<gene>
    <name evidence="5" type="ORF">Pcinc_005322</name>
</gene>
<evidence type="ECO:0000256" key="4">
    <source>
        <dbReference type="ARBA" id="ARBA00043988"/>
    </source>
</evidence>
<evidence type="ECO:0000256" key="2">
    <source>
        <dbReference type="ARBA" id="ARBA00022679"/>
    </source>
</evidence>
<dbReference type="GO" id="GO:0005737">
    <property type="term" value="C:cytoplasm"/>
    <property type="evidence" value="ECO:0007669"/>
    <property type="project" value="TreeGrafter"/>
</dbReference>
<dbReference type="AlphaFoldDB" id="A0AAE1GFE6"/>
<dbReference type="GO" id="GO:0008168">
    <property type="term" value="F:methyltransferase activity"/>
    <property type="evidence" value="ECO:0007669"/>
    <property type="project" value="UniProtKB-KW"/>
</dbReference>
<comment type="caution">
    <text evidence="5">The sequence shown here is derived from an EMBL/GenBank/DDBJ whole genome shotgun (WGS) entry which is preliminary data.</text>
</comment>
<comment type="similarity">
    <text evidence="4">Belongs to the methyltransferase superfamily. METTL23 family.</text>
</comment>
<proteinExistence type="inferred from homology"/>
<dbReference type="InterPro" id="IPR029063">
    <property type="entry name" value="SAM-dependent_MTases_sf"/>
</dbReference>
<dbReference type="InterPro" id="IPR019410">
    <property type="entry name" value="Methyltransf_16"/>
</dbReference>
<dbReference type="PANTHER" id="PTHR14614">
    <property type="entry name" value="HEPATOCELLULAR CARCINOMA-ASSOCIATED ANTIGEN"/>
    <property type="match status" value="1"/>
</dbReference>
<protein>
    <recommendedName>
        <fullName evidence="7">Methyltransferase like 23</fullName>
    </recommendedName>
</protein>
<evidence type="ECO:0000256" key="3">
    <source>
        <dbReference type="ARBA" id="ARBA00022691"/>
    </source>
</evidence>
<dbReference type="SUPFAM" id="SSF53335">
    <property type="entry name" value="S-adenosyl-L-methionine-dependent methyltransferases"/>
    <property type="match status" value="1"/>
</dbReference>
<keyword evidence="6" id="KW-1185">Reference proteome</keyword>
<dbReference type="Proteomes" id="UP001286313">
    <property type="component" value="Unassembled WGS sequence"/>
</dbReference>
<keyword evidence="2" id="KW-0808">Transferase</keyword>
<dbReference type="PANTHER" id="PTHR14614:SF164">
    <property type="entry name" value="HISTONE-ARGININE METHYLTRANSFERASE METTL23"/>
    <property type="match status" value="1"/>
</dbReference>
<dbReference type="EMBL" id="JAWQEG010000395">
    <property type="protein sequence ID" value="KAK3890749.1"/>
    <property type="molecule type" value="Genomic_DNA"/>
</dbReference>
<evidence type="ECO:0000256" key="1">
    <source>
        <dbReference type="ARBA" id="ARBA00022603"/>
    </source>
</evidence>
<dbReference type="Pfam" id="PF10294">
    <property type="entry name" value="Methyltransf_16"/>
    <property type="match status" value="1"/>
</dbReference>
<evidence type="ECO:0008006" key="7">
    <source>
        <dbReference type="Google" id="ProtNLM"/>
    </source>
</evidence>
<dbReference type="GO" id="GO:0032259">
    <property type="term" value="P:methylation"/>
    <property type="evidence" value="ECO:0007669"/>
    <property type="project" value="UniProtKB-KW"/>
</dbReference>
<evidence type="ECO:0000313" key="5">
    <source>
        <dbReference type="EMBL" id="KAK3890749.1"/>
    </source>
</evidence>
<dbReference type="GO" id="GO:0005634">
    <property type="term" value="C:nucleus"/>
    <property type="evidence" value="ECO:0007669"/>
    <property type="project" value="TreeGrafter"/>
</dbReference>
<keyword evidence="3" id="KW-0949">S-adenosyl-L-methionine</keyword>